<evidence type="ECO:0000256" key="2">
    <source>
        <dbReference type="ARBA" id="ARBA00022723"/>
    </source>
</evidence>
<evidence type="ECO:0000256" key="3">
    <source>
        <dbReference type="ARBA" id="ARBA00022771"/>
    </source>
</evidence>
<dbReference type="InterPro" id="IPR052035">
    <property type="entry name" value="ZnF_BED_domain_contain"/>
</dbReference>
<keyword evidence="8" id="KW-1185">Reference proteome</keyword>
<dbReference type="InterPro" id="IPR012337">
    <property type="entry name" value="RNaseH-like_sf"/>
</dbReference>
<evidence type="ECO:0000313" key="7">
    <source>
        <dbReference type="EMBL" id="CAK1595137.1"/>
    </source>
</evidence>
<dbReference type="PANTHER" id="PTHR46481">
    <property type="entry name" value="ZINC FINGER BED DOMAIN-CONTAINING PROTEIN 4"/>
    <property type="match status" value="1"/>
</dbReference>
<evidence type="ECO:0000256" key="1">
    <source>
        <dbReference type="ARBA" id="ARBA00004123"/>
    </source>
</evidence>
<evidence type="ECO:0000256" key="5">
    <source>
        <dbReference type="ARBA" id="ARBA00023242"/>
    </source>
</evidence>
<organism evidence="7 8">
    <name type="scientific">Parnassius mnemosyne</name>
    <name type="common">clouded apollo</name>
    <dbReference type="NCBI Taxonomy" id="213953"/>
    <lineage>
        <taxon>Eukaryota</taxon>
        <taxon>Metazoa</taxon>
        <taxon>Ecdysozoa</taxon>
        <taxon>Arthropoda</taxon>
        <taxon>Hexapoda</taxon>
        <taxon>Insecta</taxon>
        <taxon>Pterygota</taxon>
        <taxon>Neoptera</taxon>
        <taxon>Endopterygota</taxon>
        <taxon>Lepidoptera</taxon>
        <taxon>Glossata</taxon>
        <taxon>Ditrysia</taxon>
        <taxon>Papilionoidea</taxon>
        <taxon>Papilionidae</taxon>
        <taxon>Parnassiinae</taxon>
        <taxon>Parnassini</taxon>
        <taxon>Parnassius</taxon>
        <taxon>Driopa</taxon>
    </lineage>
</organism>
<keyword evidence="2" id="KW-0479">Metal-binding</keyword>
<proteinExistence type="predicted"/>
<comment type="caution">
    <text evidence="7">The sequence shown here is derived from an EMBL/GenBank/DDBJ whole genome shotgun (WGS) entry which is preliminary data.</text>
</comment>
<dbReference type="Pfam" id="PF05699">
    <property type="entry name" value="Dimer_Tnp_hAT"/>
    <property type="match status" value="1"/>
</dbReference>
<evidence type="ECO:0000313" key="8">
    <source>
        <dbReference type="Proteomes" id="UP001314205"/>
    </source>
</evidence>
<dbReference type="AlphaFoldDB" id="A0AAV1LLI2"/>
<gene>
    <name evidence="7" type="ORF">PARMNEM_LOCUS14659</name>
</gene>
<dbReference type="SUPFAM" id="SSF53098">
    <property type="entry name" value="Ribonuclease H-like"/>
    <property type="match status" value="1"/>
</dbReference>
<accession>A0AAV1LLI2</accession>
<dbReference type="Proteomes" id="UP001314205">
    <property type="component" value="Unassembled WGS sequence"/>
</dbReference>
<reference evidence="7 8" key="1">
    <citation type="submission" date="2023-11" db="EMBL/GenBank/DDBJ databases">
        <authorList>
            <person name="Hedman E."/>
            <person name="Englund M."/>
            <person name="Stromberg M."/>
            <person name="Nyberg Akerstrom W."/>
            <person name="Nylinder S."/>
            <person name="Jareborg N."/>
            <person name="Kallberg Y."/>
            <person name="Kronander E."/>
        </authorList>
    </citation>
    <scope>NUCLEOTIDE SEQUENCE [LARGE SCALE GENOMIC DNA]</scope>
</reference>
<dbReference type="GO" id="GO:0046983">
    <property type="term" value="F:protein dimerization activity"/>
    <property type="evidence" value="ECO:0007669"/>
    <property type="project" value="InterPro"/>
</dbReference>
<keyword evidence="3" id="KW-0863">Zinc-finger</keyword>
<name>A0AAV1LLI2_9NEOP</name>
<sequence>MLMEWGITNEKIHCFIRDSGSNMIRAMRFAAIPDVNCTSLLNEYQREKRISISNDPLLWWKVNKKFQSFNLIVRQYLSSPPNSVASEQLFSGAGLIYNPLRNRLDGDKAANLLFIKYNLFLLESLHFI</sequence>
<dbReference type="PANTHER" id="PTHR46481:SF10">
    <property type="entry name" value="ZINC FINGER BED DOMAIN-CONTAINING PROTEIN 39"/>
    <property type="match status" value="1"/>
</dbReference>
<dbReference type="GO" id="GO:0008270">
    <property type="term" value="F:zinc ion binding"/>
    <property type="evidence" value="ECO:0007669"/>
    <property type="project" value="UniProtKB-KW"/>
</dbReference>
<dbReference type="EMBL" id="CAVLGL010000091">
    <property type="protein sequence ID" value="CAK1595137.1"/>
    <property type="molecule type" value="Genomic_DNA"/>
</dbReference>
<evidence type="ECO:0000256" key="4">
    <source>
        <dbReference type="ARBA" id="ARBA00022833"/>
    </source>
</evidence>
<feature type="domain" description="HAT C-terminal dimerisation" evidence="6">
    <location>
        <begin position="41"/>
        <end position="119"/>
    </location>
</feature>
<protein>
    <recommendedName>
        <fullName evidence="6">HAT C-terminal dimerisation domain-containing protein</fullName>
    </recommendedName>
</protein>
<dbReference type="InterPro" id="IPR008906">
    <property type="entry name" value="HATC_C_dom"/>
</dbReference>
<comment type="subcellular location">
    <subcellularLocation>
        <location evidence="1">Nucleus</location>
    </subcellularLocation>
</comment>
<evidence type="ECO:0000259" key="6">
    <source>
        <dbReference type="Pfam" id="PF05699"/>
    </source>
</evidence>
<keyword evidence="4" id="KW-0862">Zinc</keyword>
<dbReference type="GO" id="GO:0005634">
    <property type="term" value="C:nucleus"/>
    <property type="evidence" value="ECO:0007669"/>
    <property type="project" value="UniProtKB-SubCell"/>
</dbReference>
<keyword evidence="5" id="KW-0539">Nucleus</keyword>